<reference evidence="1 2" key="1">
    <citation type="journal article" date="2012" name="J. Bacteriol.">
        <title>Genome sequence of Mycobacterium hassiacum DSM 44199, a rare source of heat-stable mycobacterial proteins.</title>
        <authorList>
            <person name="Tiago I."/>
            <person name="Maranha A."/>
            <person name="Mendes V."/>
            <person name="Alarico S."/>
            <person name="Moynihan P.J."/>
            <person name="Clarke A.J."/>
            <person name="Macedo-Ribeiro S."/>
            <person name="Pereira P.J."/>
            <person name="Empadinhas N."/>
        </authorList>
    </citation>
    <scope>NUCLEOTIDE SEQUENCE [LARGE SCALE GENOMIC DNA]</scope>
    <source>
        <strain evidence="2">DSM 44199 / CIP 105218 / JCM 12690 / 3849</strain>
    </source>
</reference>
<dbReference type="Proteomes" id="UP000006265">
    <property type="component" value="Unassembled WGS sequence"/>
</dbReference>
<dbReference type="EMBL" id="AMRA01000113">
    <property type="protein sequence ID" value="EKF21817.1"/>
    <property type="molecule type" value="Genomic_DNA"/>
</dbReference>
<evidence type="ECO:0000313" key="1">
    <source>
        <dbReference type="EMBL" id="EKF21817.1"/>
    </source>
</evidence>
<keyword evidence="2" id="KW-1185">Reference proteome</keyword>
<proteinExistence type="predicted"/>
<comment type="caution">
    <text evidence="1">The sequence shown here is derived from an EMBL/GenBank/DDBJ whole genome shotgun (WGS) entry which is preliminary data.</text>
</comment>
<dbReference type="AlphaFoldDB" id="K5BCW0"/>
<protein>
    <submittedName>
        <fullName evidence="1">Uncharacterized protein</fullName>
    </submittedName>
</protein>
<gene>
    <name evidence="1" type="ORF">C731_4213</name>
</gene>
<dbReference type="PATRIC" id="fig|1122247.3.peg.4041"/>
<organism evidence="1 2">
    <name type="scientific">Mycolicibacterium hassiacum (strain DSM 44199 / CIP 105218 / JCM 12690 / 3849)</name>
    <name type="common">Mycobacterium hassiacum</name>
    <dbReference type="NCBI Taxonomy" id="1122247"/>
    <lineage>
        <taxon>Bacteria</taxon>
        <taxon>Bacillati</taxon>
        <taxon>Actinomycetota</taxon>
        <taxon>Actinomycetes</taxon>
        <taxon>Mycobacteriales</taxon>
        <taxon>Mycobacteriaceae</taxon>
        <taxon>Mycolicibacterium</taxon>
    </lineage>
</organism>
<accession>K5BCW0</accession>
<sequence length="48" mass="5387">MLMIRHEFGPLLPDGGVRWWRRRTDNRNVAAAGTIPNPGRLPGFDGQS</sequence>
<evidence type="ECO:0000313" key="2">
    <source>
        <dbReference type="Proteomes" id="UP000006265"/>
    </source>
</evidence>
<name>K5BCW0_MYCHD</name>